<evidence type="ECO:0000256" key="7">
    <source>
        <dbReference type="ARBA" id="ARBA00023027"/>
    </source>
</evidence>
<keyword evidence="6" id="KW-0560">Oxidoreductase</keyword>
<evidence type="ECO:0000259" key="13">
    <source>
        <dbReference type="Pfam" id="PF14824"/>
    </source>
</evidence>
<dbReference type="GO" id="GO:0019354">
    <property type="term" value="P:siroheme biosynthetic process"/>
    <property type="evidence" value="ECO:0007669"/>
    <property type="project" value="UniProtKB-UniPathway"/>
</dbReference>
<dbReference type="InterPro" id="IPR014776">
    <property type="entry name" value="4pyrrole_Mease_sub2"/>
</dbReference>
<evidence type="ECO:0000313" key="14">
    <source>
        <dbReference type="EMBL" id="VAX16675.1"/>
    </source>
</evidence>
<comment type="pathway">
    <text evidence="1">Porphyrin-containing compound metabolism; siroheme biosynthesis; sirohydrochlorin from precorrin-2: step 1/1.</text>
</comment>
<evidence type="ECO:0000256" key="6">
    <source>
        <dbReference type="ARBA" id="ARBA00023002"/>
    </source>
</evidence>
<dbReference type="Pfam" id="PF13241">
    <property type="entry name" value="NAD_binding_7"/>
    <property type="match status" value="1"/>
</dbReference>
<dbReference type="InterPro" id="IPR000878">
    <property type="entry name" value="4pyrrol_Mease"/>
</dbReference>
<dbReference type="GO" id="GO:0043115">
    <property type="term" value="F:precorrin-2 dehydrogenase activity"/>
    <property type="evidence" value="ECO:0007669"/>
    <property type="project" value="UniProtKB-EC"/>
</dbReference>
<dbReference type="SUPFAM" id="SSF51735">
    <property type="entry name" value="NAD(P)-binding Rossmann-fold domains"/>
    <property type="match status" value="1"/>
</dbReference>
<dbReference type="InterPro" id="IPR028281">
    <property type="entry name" value="Sirohaem_synthase_central"/>
</dbReference>
<dbReference type="InterPro" id="IPR006367">
    <property type="entry name" value="Sirohaem_synthase_N"/>
</dbReference>
<keyword evidence="9" id="KW-0627">Porphyrin biosynthesis</keyword>
<dbReference type="GO" id="GO:0051287">
    <property type="term" value="F:NAD binding"/>
    <property type="evidence" value="ECO:0007669"/>
    <property type="project" value="InterPro"/>
</dbReference>
<dbReference type="GO" id="GO:0032259">
    <property type="term" value="P:methylation"/>
    <property type="evidence" value="ECO:0007669"/>
    <property type="project" value="UniProtKB-KW"/>
</dbReference>
<dbReference type="AlphaFoldDB" id="A0A3B1CDA3"/>
<organism evidence="14">
    <name type="scientific">hydrothermal vent metagenome</name>
    <dbReference type="NCBI Taxonomy" id="652676"/>
    <lineage>
        <taxon>unclassified sequences</taxon>
        <taxon>metagenomes</taxon>
        <taxon>ecological metagenomes</taxon>
    </lineage>
</organism>
<dbReference type="EC" id="2.1.1.107" evidence="14"/>
<evidence type="ECO:0000256" key="1">
    <source>
        <dbReference type="ARBA" id="ARBA00005010"/>
    </source>
</evidence>
<dbReference type="SUPFAM" id="SSF75615">
    <property type="entry name" value="Siroheme synthase middle domains-like"/>
    <property type="match status" value="1"/>
</dbReference>
<evidence type="ECO:0000256" key="3">
    <source>
        <dbReference type="ARBA" id="ARBA00022603"/>
    </source>
</evidence>
<dbReference type="Pfam" id="PF00590">
    <property type="entry name" value="TP_methylase"/>
    <property type="match status" value="1"/>
</dbReference>
<keyword evidence="5" id="KW-0949">S-adenosyl-L-methionine</keyword>
<dbReference type="InterPro" id="IPR012409">
    <property type="entry name" value="Sirohaem_synth"/>
</dbReference>
<dbReference type="InterPro" id="IPR006366">
    <property type="entry name" value="CobA/CysG_C"/>
</dbReference>
<keyword evidence="10" id="KW-0511">Multifunctional enzyme</keyword>
<dbReference type="SUPFAM" id="SSF53790">
    <property type="entry name" value="Tetrapyrrole methylase"/>
    <property type="match status" value="1"/>
</dbReference>
<dbReference type="EMBL" id="UOGD01000058">
    <property type="protein sequence ID" value="VAX16675.1"/>
    <property type="molecule type" value="Genomic_DNA"/>
</dbReference>
<dbReference type="GO" id="GO:0009236">
    <property type="term" value="P:cobalamin biosynthetic process"/>
    <property type="evidence" value="ECO:0007669"/>
    <property type="project" value="UniProtKB-KW"/>
</dbReference>
<dbReference type="Gene3D" id="3.30.950.10">
    <property type="entry name" value="Methyltransferase, Cobalt-precorrin-4 Transmethylase, Domain 2"/>
    <property type="match status" value="1"/>
</dbReference>
<comment type="catalytic activity">
    <reaction evidence="11">
        <text>precorrin-2 + NAD(+) = sirohydrochlorin + NADH + 2 H(+)</text>
        <dbReference type="Rhea" id="RHEA:15613"/>
        <dbReference type="ChEBI" id="CHEBI:15378"/>
        <dbReference type="ChEBI" id="CHEBI:57540"/>
        <dbReference type="ChEBI" id="CHEBI:57945"/>
        <dbReference type="ChEBI" id="CHEBI:58351"/>
        <dbReference type="ChEBI" id="CHEBI:58827"/>
        <dbReference type="EC" id="1.3.1.76"/>
    </reaction>
</comment>
<dbReference type="PIRSF" id="PIRSF036426">
    <property type="entry name" value="Sirohaem_synth"/>
    <property type="match status" value="1"/>
</dbReference>
<dbReference type="UniPathway" id="UPA00262">
    <property type="reaction ID" value="UER00222"/>
</dbReference>
<dbReference type="PANTHER" id="PTHR45790">
    <property type="entry name" value="SIROHEME SYNTHASE-RELATED"/>
    <property type="match status" value="1"/>
</dbReference>
<dbReference type="InterPro" id="IPR050161">
    <property type="entry name" value="Siro_Cobalamin_biosynth"/>
</dbReference>
<dbReference type="PANTHER" id="PTHR45790:SF3">
    <property type="entry name" value="S-ADENOSYL-L-METHIONINE-DEPENDENT UROPORPHYRINOGEN III METHYLTRANSFERASE, CHLOROPLASTIC"/>
    <property type="match status" value="1"/>
</dbReference>
<dbReference type="InterPro" id="IPR014777">
    <property type="entry name" value="4pyrrole_Mease_sub1"/>
</dbReference>
<keyword evidence="2" id="KW-0169">Cobalamin biosynthesis</keyword>
<dbReference type="InterPro" id="IPR036291">
    <property type="entry name" value="NAD(P)-bd_dom_sf"/>
</dbReference>
<keyword evidence="7" id="KW-0520">NAD</keyword>
<dbReference type="NCBIfam" id="NF004790">
    <property type="entry name" value="PRK06136.1"/>
    <property type="match status" value="1"/>
</dbReference>
<accession>A0A3B1CDA3</accession>
<dbReference type="InterPro" id="IPR003043">
    <property type="entry name" value="Uropor_MeTrfase_CS"/>
</dbReference>
<dbReference type="GO" id="GO:0051266">
    <property type="term" value="F:sirohydrochlorin ferrochelatase activity"/>
    <property type="evidence" value="ECO:0007669"/>
    <property type="project" value="InterPro"/>
</dbReference>
<feature type="domain" description="Siroheme synthase central" evidence="13">
    <location>
        <begin position="128"/>
        <end position="153"/>
    </location>
</feature>
<evidence type="ECO:0000256" key="9">
    <source>
        <dbReference type="ARBA" id="ARBA00023244"/>
    </source>
</evidence>
<gene>
    <name evidence="14" type="ORF">MNBD_IGNAVI01-910</name>
</gene>
<evidence type="ECO:0000256" key="11">
    <source>
        <dbReference type="ARBA" id="ARBA00047561"/>
    </source>
</evidence>
<evidence type="ECO:0000256" key="2">
    <source>
        <dbReference type="ARBA" id="ARBA00022573"/>
    </source>
</evidence>
<dbReference type="InterPro" id="IPR035996">
    <property type="entry name" value="4pyrrol_Methylase_sf"/>
</dbReference>
<protein>
    <submittedName>
        <fullName evidence="14">Uroporphyrinogen-III methyltransferase</fullName>
        <ecNumber evidence="14">2.1.1.107</ecNumber>
    </submittedName>
</protein>
<sequence>MMNTLHSLEKDNNKINTLPILLRNPRILLIGGGKVALQKAKVMVKNGIDFQIISENYLDDFANIDVPKLAKSIEISDFVGYKIIINATGNKKVEKLLDKTKLKFNILLNTVDVPEKCDFYFSALLNYGKLKIAVSSDGASPMISKVVRNRIKEIIPPEIKEQIAKEADLRKQNKINITRTRIEASRLFGHVALVGAGPGDPELLTLKAYKLIRNAEVILHDHLVSNEILALAKSSAKIINCGKPHGSKTLSQLDINSRMVFYVNQGRRVVRLKGGDPFVFGRLVEETEYLIKNNIKFEIVPGITSSISGAGNAAIPVTARDVSNGFSVVSGCLKGNQFNMNWIELLKIPKHTTVVLMGLKKVKQIVSESIARGVRKNLPVAIISNATRDDQTEIITTLIDLENAAKNAPTPAIIVFGEVVNLREKLSNFIDSEKSEVLSKFG</sequence>
<reference evidence="14" key="1">
    <citation type="submission" date="2018-06" db="EMBL/GenBank/DDBJ databases">
        <authorList>
            <person name="Zhirakovskaya E."/>
        </authorList>
    </citation>
    <scope>NUCLEOTIDE SEQUENCE</scope>
</reference>
<dbReference type="CDD" id="cd11642">
    <property type="entry name" value="SUMT"/>
    <property type="match status" value="1"/>
</dbReference>
<evidence type="ECO:0000259" key="12">
    <source>
        <dbReference type="Pfam" id="PF00590"/>
    </source>
</evidence>
<feature type="domain" description="Tetrapyrrole methylase" evidence="12">
    <location>
        <begin position="191"/>
        <end position="400"/>
    </location>
</feature>
<dbReference type="PROSITE" id="PS00839">
    <property type="entry name" value="SUMT_1"/>
    <property type="match status" value="1"/>
</dbReference>
<evidence type="ECO:0000256" key="5">
    <source>
        <dbReference type="ARBA" id="ARBA00022691"/>
    </source>
</evidence>
<evidence type="ECO:0000256" key="4">
    <source>
        <dbReference type="ARBA" id="ARBA00022679"/>
    </source>
</evidence>
<dbReference type="NCBIfam" id="TIGR01470">
    <property type="entry name" value="cysG_Nterm"/>
    <property type="match status" value="1"/>
</dbReference>
<evidence type="ECO:0000256" key="10">
    <source>
        <dbReference type="ARBA" id="ARBA00023268"/>
    </source>
</evidence>
<dbReference type="NCBIfam" id="TIGR01469">
    <property type="entry name" value="cobA_cysG_Cterm"/>
    <property type="match status" value="1"/>
</dbReference>
<evidence type="ECO:0000256" key="8">
    <source>
        <dbReference type="ARBA" id="ARBA00023239"/>
    </source>
</evidence>
<dbReference type="PROSITE" id="PS00840">
    <property type="entry name" value="SUMT_2"/>
    <property type="match status" value="1"/>
</dbReference>
<dbReference type="Gene3D" id="3.30.160.110">
    <property type="entry name" value="Siroheme synthase, domain 2"/>
    <property type="match status" value="1"/>
</dbReference>
<proteinExistence type="predicted"/>
<name>A0A3B1CDA3_9ZZZZ</name>
<keyword evidence="4 14" id="KW-0808">Transferase</keyword>
<dbReference type="GO" id="GO:0004851">
    <property type="term" value="F:uroporphyrin-III C-methyltransferase activity"/>
    <property type="evidence" value="ECO:0007669"/>
    <property type="project" value="UniProtKB-EC"/>
</dbReference>
<keyword evidence="3 14" id="KW-0489">Methyltransferase</keyword>
<dbReference type="Gene3D" id="3.40.50.720">
    <property type="entry name" value="NAD(P)-binding Rossmann-like Domain"/>
    <property type="match status" value="1"/>
</dbReference>
<keyword evidence="8" id="KW-0456">Lyase</keyword>
<dbReference type="Pfam" id="PF14824">
    <property type="entry name" value="Sirohm_synth_M"/>
    <property type="match status" value="1"/>
</dbReference>
<dbReference type="FunFam" id="3.40.1010.10:FF:000001">
    <property type="entry name" value="Siroheme synthase"/>
    <property type="match status" value="1"/>
</dbReference>
<dbReference type="Gene3D" id="3.40.1010.10">
    <property type="entry name" value="Cobalt-precorrin-4 Transmethylase, Domain 1"/>
    <property type="match status" value="1"/>
</dbReference>